<sequence>MYATLFFNQIYSMEIENAQGLACYLVKKLPAVSSTPHAYVLSSFVLKSIKLATSQSQTPNKCTRAPSTRSGHFRNVRTYTKRDECARTGNKLVQQPVNKTISAASAIHVHTEILLFIIQVNLHTSYNCTSFESKLLG</sequence>
<gene>
    <name evidence="1" type="ORF">CINC_LOCUS12955</name>
</gene>
<dbReference type="EMBL" id="LR824012">
    <property type="protein sequence ID" value="CAD0198682.1"/>
    <property type="molecule type" value="Genomic_DNA"/>
</dbReference>
<reference evidence="1" key="1">
    <citation type="submission" date="2021-12" db="EMBL/GenBank/DDBJ databases">
        <authorList>
            <person name="King R."/>
        </authorList>
    </citation>
    <scope>NUCLEOTIDE SEQUENCE</scope>
</reference>
<name>A0A9N8KUC6_CHRIL</name>
<organism evidence="1 2">
    <name type="scientific">Chrysodeixis includens</name>
    <name type="common">Soybean looper</name>
    <name type="synonym">Pseudoplusia includens</name>
    <dbReference type="NCBI Taxonomy" id="689277"/>
    <lineage>
        <taxon>Eukaryota</taxon>
        <taxon>Metazoa</taxon>
        <taxon>Ecdysozoa</taxon>
        <taxon>Arthropoda</taxon>
        <taxon>Hexapoda</taxon>
        <taxon>Insecta</taxon>
        <taxon>Pterygota</taxon>
        <taxon>Neoptera</taxon>
        <taxon>Endopterygota</taxon>
        <taxon>Lepidoptera</taxon>
        <taxon>Glossata</taxon>
        <taxon>Ditrysia</taxon>
        <taxon>Noctuoidea</taxon>
        <taxon>Noctuidae</taxon>
        <taxon>Plusiinae</taxon>
        <taxon>Chrysodeixis</taxon>
    </lineage>
</organism>
<dbReference type="Proteomes" id="UP001154114">
    <property type="component" value="Chromosome 9"/>
</dbReference>
<accession>A0A9N8KUC6</accession>
<proteinExistence type="predicted"/>
<evidence type="ECO:0000313" key="2">
    <source>
        <dbReference type="Proteomes" id="UP001154114"/>
    </source>
</evidence>
<protein>
    <submittedName>
        <fullName evidence="1">Uncharacterized protein</fullName>
    </submittedName>
</protein>
<dbReference type="AlphaFoldDB" id="A0A9N8KUC6"/>
<keyword evidence="2" id="KW-1185">Reference proteome</keyword>
<evidence type="ECO:0000313" key="1">
    <source>
        <dbReference type="EMBL" id="CAD0198682.1"/>
    </source>
</evidence>